<protein>
    <recommendedName>
        <fullName evidence="1">Reverse transcriptase zinc-binding domain-containing protein</fullName>
    </recommendedName>
</protein>
<sequence length="403" mass="45718">ASFTWSSIAAAAEAIKDGFGWPVRSDNRINIRIDNWGLEGLHGGVLNSNMLNPNECSVKDLWLGDCRSWNIGKVHELYGKDLGDKICNLPIGGEGQCDRTVWCHNTHGCFTSKSAYSWLLLKEMGLGPHRFFWKALWKLDTIPKVRVFTWRVGHEILPTNVKIASIQRGSGQGCPRCGAEYKPLIHAVKDCPTSRATLSIGGWNENTILKEYKSCIDWLEDMMRVLDKRAMANLMTTMWNCWNNRNNFIFRGKEKEVQVICDRASTLSQDFRICNLMNEPLLSPNLAVKKWEKPPRVLDDDGFVLGGDGGFIEKTMSVEEAECHAFKASIKMACQLKNHSTDVRINGARIKACKEAFINFKSADLIWTSRSCNVVTDFICTKICKEAGTWFFYMDYPMDIMML</sequence>
<keyword evidence="3" id="KW-1185">Reference proteome</keyword>
<dbReference type="Pfam" id="PF13966">
    <property type="entry name" value="zf-RVT"/>
    <property type="match status" value="1"/>
</dbReference>
<name>A0A7J8NL27_9ROSI</name>
<accession>A0A7J8NL27</accession>
<evidence type="ECO:0000313" key="3">
    <source>
        <dbReference type="Proteomes" id="UP000593572"/>
    </source>
</evidence>
<gene>
    <name evidence="2" type="ORF">Golob_024997</name>
</gene>
<proteinExistence type="predicted"/>
<reference evidence="2 3" key="1">
    <citation type="journal article" date="2019" name="Genome Biol. Evol.">
        <title>Insights into the evolution of the New World diploid cottons (Gossypium, subgenus Houzingenia) based on genome sequencing.</title>
        <authorList>
            <person name="Grover C.E."/>
            <person name="Arick M.A. 2nd"/>
            <person name="Thrash A."/>
            <person name="Conover J.L."/>
            <person name="Sanders W.S."/>
            <person name="Peterson D.G."/>
            <person name="Frelichowski J.E."/>
            <person name="Scheffler J.A."/>
            <person name="Scheffler B.E."/>
            <person name="Wendel J.F."/>
        </authorList>
    </citation>
    <scope>NUCLEOTIDE SEQUENCE [LARGE SCALE GENOMIC DNA]</scope>
    <source>
        <strain evidence="2">157</strain>
        <tissue evidence="2">Leaf</tissue>
    </source>
</reference>
<feature type="domain" description="Reverse transcriptase zinc-binding" evidence="1">
    <location>
        <begin position="110"/>
        <end position="195"/>
    </location>
</feature>
<evidence type="ECO:0000313" key="2">
    <source>
        <dbReference type="EMBL" id="MBA0577560.1"/>
    </source>
</evidence>
<dbReference type="InterPro" id="IPR026960">
    <property type="entry name" value="RVT-Znf"/>
</dbReference>
<organism evidence="2 3">
    <name type="scientific">Gossypium lobatum</name>
    <dbReference type="NCBI Taxonomy" id="34289"/>
    <lineage>
        <taxon>Eukaryota</taxon>
        <taxon>Viridiplantae</taxon>
        <taxon>Streptophyta</taxon>
        <taxon>Embryophyta</taxon>
        <taxon>Tracheophyta</taxon>
        <taxon>Spermatophyta</taxon>
        <taxon>Magnoliopsida</taxon>
        <taxon>eudicotyledons</taxon>
        <taxon>Gunneridae</taxon>
        <taxon>Pentapetalae</taxon>
        <taxon>rosids</taxon>
        <taxon>malvids</taxon>
        <taxon>Malvales</taxon>
        <taxon>Malvaceae</taxon>
        <taxon>Malvoideae</taxon>
        <taxon>Gossypium</taxon>
    </lineage>
</organism>
<evidence type="ECO:0000259" key="1">
    <source>
        <dbReference type="Pfam" id="PF13966"/>
    </source>
</evidence>
<comment type="caution">
    <text evidence="2">The sequence shown here is derived from an EMBL/GenBank/DDBJ whole genome shotgun (WGS) entry which is preliminary data.</text>
</comment>
<dbReference type="Proteomes" id="UP000593572">
    <property type="component" value="Unassembled WGS sequence"/>
</dbReference>
<dbReference type="EMBL" id="JABEZX010356142">
    <property type="protein sequence ID" value="MBA0577560.1"/>
    <property type="molecule type" value="Genomic_DNA"/>
</dbReference>
<feature type="non-terminal residue" evidence="2">
    <location>
        <position position="403"/>
    </location>
</feature>
<dbReference type="AlphaFoldDB" id="A0A7J8NL27"/>